<gene>
    <name evidence="5" type="ORF">DJ018_11360</name>
</gene>
<dbReference type="RefSeq" id="WP_111515062.1">
    <property type="nucleotide sequence ID" value="NZ_QFYR01000002.1"/>
</dbReference>
<dbReference type="PROSITE" id="PS50043">
    <property type="entry name" value="HTH_LUXR_2"/>
    <property type="match status" value="1"/>
</dbReference>
<dbReference type="Gene3D" id="1.10.10.10">
    <property type="entry name" value="Winged helix-like DNA-binding domain superfamily/Winged helix DNA-binding domain"/>
    <property type="match status" value="1"/>
</dbReference>
<keyword evidence="2" id="KW-0238">DNA-binding</keyword>
<organism evidence="5 6">
    <name type="scientific">Phenylobacterium deserti</name>
    <dbReference type="NCBI Taxonomy" id="1914756"/>
    <lineage>
        <taxon>Bacteria</taxon>
        <taxon>Pseudomonadati</taxon>
        <taxon>Pseudomonadota</taxon>
        <taxon>Alphaproteobacteria</taxon>
        <taxon>Caulobacterales</taxon>
        <taxon>Caulobacteraceae</taxon>
        <taxon>Phenylobacterium</taxon>
    </lineage>
</organism>
<dbReference type="SUPFAM" id="SSF46894">
    <property type="entry name" value="C-terminal effector domain of the bipartite response regulators"/>
    <property type="match status" value="1"/>
</dbReference>
<dbReference type="EMBL" id="QFYR01000002">
    <property type="protein sequence ID" value="RAK52777.1"/>
    <property type="molecule type" value="Genomic_DNA"/>
</dbReference>
<keyword evidence="1" id="KW-0805">Transcription regulation</keyword>
<accession>A0A328AE66</accession>
<dbReference type="Proteomes" id="UP000249725">
    <property type="component" value="Unassembled WGS sequence"/>
</dbReference>
<dbReference type="CDD" id="cd06170">
    <property type="entry name" value="LuxR_C_like"/>
    <property type="match status" value="1"/>
</dbReference>
<dbReference type="InterPro" id="IPR036388">
    <property type="entry name" value="WH-like_DNA-bd_sf"/>
</dbReference>
<proteinExistence type="predicted"/>
<evidence type="ECO:0000256" key="2">
    <source>
        <dbReference type="ARBA" id="ARBA00023125"/>
    </source>
</evidence>
<evidence type="ECO:0000313" key="6">
    <source>
        <dbReference type="Proteomes" id="UP000249725"/>
    </source>
</evidence>
<dbReference type="PANTHER" id="PTHR44688">
    <property type="entry name" value="DNA-BINDING TRANSCRIPTIONAL ACTIVATOR DEVR_DOSR"/>
    <property type="match status" value="1"/>
</dbReference>
<keyword evidence="3" id="KW-0804">Transcription</keyword>
<feature type="domain" description="HTH luxR-type" evidence="4">
    <location>
        <begin position="35"/>
        <end position="100"/>
    </location>
</feature>
<evidence type="ECO:0000256" key="3">
    <source>
        <dbReference type="ARBA" id="ARBA00023163"/>
    </source>
</evidence>
<dbReference type="AlphaFoldDB" id="A0A328AE66"/>
<evidence type="ECO:0000313" key="5">
    <source>
        <dbReference type="EMBL" id="RAK52777.1"/>
    </source>
</evidence>
<dbReference type="OrthoDB" id="3170288at2"/>
<dbReference type="GO" id="GO:0003677">
    <property type="term" value="F:DNA binding"/>
    <property type="evidence" value="ECO:0007669"/>
    <property type="project" value="UniProtKB-KW"/>
</dbReference>
<dbReference type="GO" id="GO:0006355">
    <property type="term" value="P:regulation of DNA-templated transcription"/>
    <property type="evidence" value="ECO:0007669"/>
    <property type="project" value="InterPro"/>
</dbReference>
<dbReference type="Pfam" id="PF00196">
    <property type="entry name" value="GerE"/>
    <property type="match status" value="1"/>
</dbReference>
<keyword evidence="6" id="KW-1185">Reference proteome</keyword>
<comment type="caution">
    <text evidence="5">The sequence shown here is derived from an EMBL/GenBank/DDBJ whole genome shotgun (WGS) entry which is preliminary data.</text>
</comment>
<name>A0A328AE66_9CAUL</name>
<dbReference type="SMART" id="SM00421">
    <property type="entry name" value="HTH_LUXR"/>
    <property type="match status" value="1"/>
</dbReference>
<dbReference type="InterPro" id="IPR016032">
    <property type="entry name" value="Sig_transdc_resp-reg_C-effctor"/>
</dbReference>
<reference evidence="6" key="1">
    <citation type="submission" date="2018-05" db="EMBL/GenBank/DDBJ databases">
        <authorList>
            <person name="Li X."/>
        </authorList>
    </citation>
    <scope>NUCLEOTIDE SEQUENCE [LARGE SCALE GENOMIC DNA]</scope>
    <source>
        <strain evidence="6">YIM 73061</strain>
    </source>
</reference>
<sequence length="109" mass="11479">MASSFLAVWVDAVSGSFAMSIVDDRGDRSASLADAARLARLVTDRQRACLEWAEKGKSASDISVILGISPRTVEGHLAKACALLGVRTRVQAVVRARKLGLIGDAADDP</sequence>
<dbReference type="InterPro" id="IPR000792">
    <property type="entry name" value="Tscrpt_reg_LuxR_C"/>
</dbReference>
<dbReference type="PRINTS" id="PR00038">
    <property type="entry name" value="HTHLUXR"/>
</dbReference>
<dbReference type="PANTHER" id="PTHR44688:SF16">
    <property type="entry name" value="DNA-BINDING TRANSCRIPTIONAL ACTIVATOR DEVR_DOSR"/>
    <property type="match status" value="1"/>
</dbReference>
<protein>
    <recommendedName>
        <fullName evidence="4">HTH luxR-type domain-containing protein</fullName>
    </recommendedName>
</protein>
<evidence type="ECO:0000256" key="1">
    <source>
        <dbReference type="ARBA" id="ARBA00023015"/>
    </source>
</evidence>
<evidence type="ECO:0000259" key="4">
    <source>
        <dbReference type="PROSITE" id="PS50043"/>
    </source>
</evidence>